<protein>
    <submittedName>
        <fullName evidence="5">Growth arrest-specific protein 8</fullName>
    </submittedName>
</protein>
<organism evidence="5">
    <name type="scientific">Gongylonema pulchrum</name>
    <dbReference type="NCBI Taxonomy" id="637853"/>
    <lineage>
        <taxon>Eukaryota</taxon>
        <taxon>Metazoa</taxon>
        <taxon>Ecdysozoa</taxon>
        <taxon>Nematoda</taxon>
        <taxon>Chromadorea</taxon>
        <taxon>Rhabditida</taxon>
        <taxon>Spirurina</taxon>
        <taxon>Spiruromorpha</taxon>
        <taxon>Spiruroidea</taxon>
        <taxon>Gongylonematidae</taxon>
        <taxon>Gongylonema</taxon>
    </lineage>
</organism>
<dbReference type="EMBL" id="UYRT01092253">
    <property type="protein sequence ID" value="VDN37944.1"/>
    <property type="molecule type" value="Genomic_DNA"/>
</dbReference>
<keyword evidence="4" id="KW-1185">Reference proteome</keyword>
<feature type="coiled-coil region" evidence="1">
    <location>
        <begin position="136"/>
        <end position="236"/>
    </location>
</feature>
<dbReference type="WBParaSite" id="GPUH_0002132101-mRNA-1">
    <property type="protein sequence ID" value="GPUH_0002132101-mRNA-1"/>
    <property type="gene ID" value="GPUH_0002132101"/>
</dbReference>
<reference evidence="5" key="1">
    <citation type="submission" date="2016-06" db="UniProtKB">
        <authorList>
            <consortium name="WormBaseParasite"/>
        </authorList>
    </citation>
    <scope>IDENTIFICATION</scope>
</reference>
<feature type="compositionally biased region" description="Low complexity" evidence="2">
    <location>
        <begin position="293"/>
        <end position="304"/>
    </location>
</feature>
<sequence length="345" mass="41521">MEQLWRRIERIYDAKLQAIKEREEKEVEKMVARLRHEYKENLLIKQKQFDELAQRKDDEYRSKEDALREDIRLSFEKKKLEYERMWREIEVAQKEIQFRQQLLDDAQANFLSKKENELHRIDQERRTVERFKETLVSRERAVEKKLQEELKRVREQHRVHMAQMEEMAQYQEKLSQTELALKGANESKRKMDEHLKILQMQNDELLEENEELRKKLGRQETSISNLKKQLKLVEESAAIRINDLKFHHRLTVNKLQVADSQLRAYHMMELEKPNQSHDHRATSETRLPLADLESVSTSTPSESSFEQNFRDRMNAIELSKQVKLKIGVALVLWLTEMSVCIIVRK</sequence>
<accession>A0A183EK05</accession>
<reference evidence="3 4" key="2">
    <citation type="submission" date="2018-11" db="EMBL/GenBank/DDBJ databases">
        <authorList>
            <consortium name="Pathogen Informatics"/>
        </authorList>
    </citation>
    <scope>NUCLEOTIDE SEQUENCE [LARGE SCALE GENOMIC DNA]</scope>
</reference>
<evidence type="ECO:0000256" key="2">
    <source>
        <dbReference type="SAM" id="MobiDB-lite"/>
    </source>
</evidence>
<dbReference type="OrthoDB" id="5820020at2759"/>
<feature type="region of interest" description="Disordered" evidence="2">
    <location>
        <begin position="272"/>
        <end position="306"/>
    </location>
</feature>
<gene>
    <name evidence="3" type="ORF">GPUH_LOCUS21296</name>
</gene>
<dbReference type="AlphaFoldDB" id="A0A183EK05"/>
<proteinExistence type="predicted"/>
<evidence type="ECO:0000313" key="5">
    <source>
        <dbReference type="WBParaSite" id="GPUH_0002132101-mRNA-1"/>
    </source>
</evidence>
<name>A0A183EK05_9BILA</name>
<dbReference type="Proteomes" id="UP000271098">
    <property type="component" value="Unassembled WGS sequence"/>
</dbReference>
<feature type="compositionally biased region" description="Basic and acidic residues" evidence="2">
    <location>
        <begin position="272"/>
        <end position="283"/>
    </location>
</feature>
<evidence type="ECO:0000313" key="3">
    <source>
        <dbReference type="EMBL" id="VDN37944.1"/>
    </source>
</evidence>
<evidence type="ECO:0000256" key="1">
    <source>
        <dbReference type="SAM" id="Coils"/>
    </source>
</evidence>
<keyword evidence="1" id="KW-0175">Coiled coil</keyword>
<evidence type="ECO:0000313" key="4">
    <source>
        <dbReference type="Proteomes" id="UP000271098"/>
    </source>
</evidence>